<name>A0A2G9R948_AQUCT</name>
<evidence type="ECO:0000259" key="3">
    <source>
        <dbReference type="PROSITE" id="PS51043"/>
    </source>
</evidence>
<feature type="compositionally biased region" description="Low complexity" evidence="2">
    <location>
        <begin position="383"/>
        <end position="392"/>
    </location>
</feature>
<feature type="non-terminal residue" evidence="4">
    <location>
        <position position="1"/>
    </location>
</feature>
<dbReference type="GO" id="GO:0046872">
    <property type="term" value="F:metal ion binding"/>
    <property type="evidence" value="ECO:0007669"/>
    <property type="project" value="InterPro"/>
</dbReference>
<dbReference type="PANTHER" id="PTHR23509:SF32">
    <property type="entry name" value="PHOSPHOLIPASE DDHD1"/>
    <property type="match status" value="1"/>
</dbReference>
<dbReference type="PANTHER" id="PTHR23509">
    <property type="entry name" value="PA-PL1 PHOSPHOLIPASE FAMILY"/>
    <property type="match status" value="1"/>
</dbReference>
<evidence type="ECO:0000313" key="5">
    <source>
        <dbReference type="Proteomes" id="UP000228934"/>
    </source>
</evidence>
<evidence type="ECO:0000256" key="1">
    <source>
        <dbReference type="ARBA" id="ARBA00038464"/>
    </source>
</evidence>
<organism evidence="4 5">
    <name type="scientific">Aquarana catesbeiana</name>
    <name type="common">American bullfrog</name>
    <name type="synonym">Rana catesbeiana</name>
    <dbReference type="NCBI Taxonomy" id="8400"/>
    <lineage>
        <taxon>Eukaryota</taxon>
        <taxon>Metazoa</taxon>
        <taxon>Chordata</taxon>
        <taxon>Craniata</taxon>
        <taxon>Vertebrata</taxon>
        <taxon>Euteleostomi</taxon>
        <taxon>Amphibia</taxon>
        <taxon>Batrachia</taxon>
        <taxon>Anura</taxon>
        <taxon>Neobatrachia</taxon>
        <taxon>Ranoidea</taxon>
        <taxon>Ranidae</taxon>
        <taxon>Aquarana</taxon>
    </lineage>
</organism>
<sequence>PIPYRTDTISHRYHIAPIPYRTDTIPYRTDTTPCCTDTMPHRYHAAPIPCRTDTMPHRYHAAPIPHRTDTTPHRYHAIPHRYHAIPHRYHAIPHRCHTAPIPYQYRPDTIPIPHQYRYCTYIIPHRTDMHRYRTVMGSAASSSGTRLHRGYVEEATYEDKPVDTSHIVFVVHGIGQKMDQGRIIKNTAILKELEDRLQGLKNSLSTTPALKFKVENFFCMGSPLAVFLALRGIRPGNSGTQDHILPRAICNRLCNIFHPADPVAYRLEPLILKHYNNISPVQIHSSNTTNPVPYKQVRPVLINPSKDTTSVSDTESIPSPSTSPVLPRRHYGESITNIGKASILGAASIGKGLGGMLFSRFARSSAANYEVKETAEGEDKKSIQSQSTTTTSLPHSISGSLDPAAVELEHRIDFELREGLVESRYWSAMTSHTAYWSSMDIALFLLTFLYKEAHLEEEDKLGVDEV</sequence>
<feature type="compositionally biased region" description="Basic and acidic residues" evidence="2">
    <location>
        <begin position="373"/>
        <end position="382"/>
    </location>
</feature>
<reference evidence="5" key="1">
    <citation type="journal article" date="2017" name="Nat. Commun.">
        <title>The North American bullfrog draft genome provides insight into hormonal regulation of long noncoding RNA.</title>
        <authorList>
            <person name="Hammond S.A."/>
            <person name="Warren R.L."/>
            <person name="Vandervalk B.P."/>
            <person name="Kucuk E."/>
            <person name="Khan H."/>
            <person name="Gibb E.A."/>
            <person name="Pandoh P."/>
            <person name="Kirk H."/>
            <person name="Zhao Y."/>
            <person name="Jones M."/>
            <person name="Mungall A.J."/>
            <person name="Coope R."/>
            <person name="Pleasance S."/>
            <person name="Moore R.A."/>
            <person name="Holt R.A."/>
            <person name="Round J.M."/>
            <person name="Ohora S."/>
            <person name="Walle B.V."/>
            <person name="Veldhoen N."/>
            <person name="Helbing C.C."/>
            <person name="Birol I."/>
        </authorList>
    </citation>
    <scope>NUCLEOTIDE SEQUENCE [LARGE SCALE GENOMIC DNA]</scope>
</reference>
<evidence type="ECO:0000256" key="2">
    <source>
        <dbReference type="SAM" id="MobiDB-lite"/>
    </source>
</evidence>
<protein>
    <recommendedName>
        <fullName evidence="3">DDHD domain-containing protein</fullName>
    </recommendedName>
</protein>
<dbReference type="Pfam" id="PF02862">
    <property type="entry name" value="DDHD"/>
    <property type="match status" value="1"/>
</dbReference>
<dbReference type="InterPro" id="IPR058055">
    <property type="entry name" value="PA-PLA1"/>
</dbReference>
<feature type="domain" description="DDHD" evidence="3">
    <location>
        <begin position="210"/>
        <end position="451"/>
    </location>
</feature>
<dbReference type="InterPro" id="IPR004177">
    <property type="entry name" value="DDHD_dom"/>
</dbReference>
<feature type="region of interest" description="Disordered" evidence="2">
    <location>
        <begin position="304"/>
        <end position="329"/>
    </location>
</feature>
<feature type="compositionally biased region" description="Polar residues" evidence="2">
    <location>
        <begin position="305"/>
        <end position="324"/>
    </location>
</feature>
<keyword evidence="5" id="KW-1185">Reference proteome</keyword>
<comment type="similarity">
    <text evidence="1">Belongs to the PA-PLA1 family.</text>
</comment>
<dbReference type="OrthoDB" id="431378at2759"/>
<dbReference type="EMBL" id="KV954688">
    <property type="protein sequence ID" value="PIO24412.1"/>
    <property type="molecule type" value="Genomic_DNA"/>
</dbReference>
<dbReference type="SMART" id="SM01127">
    <property type="entry name" value="DDHD"/>
    <property type="match status" value="1"/>
</dbReference>
<accession>A0A2G9R948</accession>
<dbReference type="AlphaFoldDB" id="A0A2G9R948"/>
<gene>
    <name evidence="4" type="ORF">AB205_0148530</name>
</gene>
<dbReference type="GO" id="GO:0005737">
    <property type="term" value="C:cytoplasm"/>
    <property type="evidence" value="ECO:0007669"/>
    <property type="project" value="TreeGrafter"/>
</dbReference>
<dbReference type="GO" id="GO:0004620">
    <property type="term" value="F:phospholipase activity"/>
    <property type="evidence" value="ECO:0007669"/>
    <property type="project" value="TreeGrafter"/>
</dbReference>
<feature type="region of interest" description="Disordered" evidence="2">
    <location>
        <begin position="373"/>
        <end position="398"/>
    </location>
</feature>
<dbReference type="Proteomes" id="UP000228934">
    <property type="component" value="Unassembled WGS sequence"/>
</dbReference>
<dbReference type="PROSITE" id="PS51043">
    <property type="entry name" value="DDHD"/>
    <property type="match status" value="1"/>
</dbReference>
<evidence type="ECO:0000313" key="4">
    <source>
        <dbReference type="EMBL" id="PIO24412.1"/>
    </source>
</evidence>
<proteinExistence type="inferred from homology"/>